<evidence type="ECO:0000256" key="1">
    <source>
        <dbReference type="ARBA" id="ARBA00022729"/>
    </source>
</evidence>
<keyword evidence="1 3" id="KW-0732">Signal</keyword>
<dbReference type="PANTHER" id="PTHR32099">
    <property type="entry name" value="CYSTEINE-RICH REPEAT SECRETORY PROTEIN"/>
    <property type="match status" value="1"/>
</dbReference>
<dbReference type="PANTHER" id="PTHR32099:SF110">
    <property type="entry name" value="CYSTEINE-RICH RECEPTOR-KINASE-LIKE PROTEIN"/>
    <property type="match status" value="1"/>
</dbReference>
<dbReference type="FunFam" id="3.30.430.20:FF:000003">
    <property type="entry name" value="Cysteine-rich RLK (RECEPTOR-like protein kinase) 10"/>
    <property type="match status" value="1"/>
</dbReference>
<comment type="caution">
    <text evidence="5">The sequence shown here is derived from an EMBL/GenBank/DDBJ whole genome shotgun (WGS) entry which is preliminary data.</text>
</comment>
<dbReference type="PROSITE" id="PS51473">
    <property type="entry name" value="GNK2"/>
    <property type="match status" value="4"/>
</dbReference>
<dbReference type="EMBL" id="JAWXYG010000011">
    <property type="protein sequence ID" value="KAK4259909.1"/>
    <property type="molecule type" value="Genomic_DNA"/>
</dbReference>
<feature type="domain" description="Gnk2-homologous" evidence="4">
    <location>
        <begin position="161"/>
        <end position="263"/>
    </location>
</feature>
<organism evidence="5 6">
    <name type="scientific">Acacia crassicarpa</name>
    <name type="common">northern wattle</name>
    <dbReference type="NCBI Taxonomy" id="499986"/>
    <lineage>
        <taxon>Eukaryota</taxon>
        <taxon>Viridiplantae</taxon>
        <taxon>Streptophyta</taxon>
        <taxon>Embryophyta</taxon>
        <taxon>Tracheophyta</taxon>
        <taxon>Spermatophyta</taxon>
        <taxon>Magnoliopsida</taxon>
        <taxon>eudicotyledons</taxon>
        <taxon>Gunneridae</taxon>
        <taxon>Pentapetalae</taxon>
        <taxon>rosids</taxon>
        <taxon>fabids</taxon>
        <taxon>Fabales</taxon>
        <taxon>Fabaceae</taxon>
        <taxon>Caesalpinioideae</taxon>
        <taxon>mimosoid clade</taxon>
        <taxon>Acacieae</taxon>
        <taxon>Acacia</taxon>
    </lineage>
</organism>
<evidence type="ECO:0000313" key="5">
    <source>
        <dbReference type="EMBL" id="KAK4259909.1"/>
    </source>
</evidence>
<proteinExistence type="predicted"/>
<feature type="domain" description="Gnk2-homologous" evidence="4">
    <location>
        <begin position="392"/>
        <end position="503"/>
    </location>
</feature>
<reference evidence="5" key="1">
    <citation type="submission" date="2023-10" db="EMBL/GenBank/DDBJ databases">
        <title>Chromosome-level genome of the transformable northern wattle, Acacia crassicarpa.</title>
        <authorList>
            <person name="Massaro I."/>
            <person name="Sinha N.R."/>
            <person name="Poethig S."/>
            <person name="Leichty A.R."/>
        </authorList>
    </citation>
    <scope>NUCLEOTIDE SEQUENCE</scope>
    <source>
        <strain evidence="5">Acra3RX</strain>
        <tissue evidence="5">Leaf</tissue>
    </source>
</reference>
<evidence type="ECO:0000256" key="3">
    <source>
        <dbReference type="SAM" id="SignalP"/>
    </source>
</evidence>
<feature type="domain" description="Gnk2-homologous" evidence="4">
    <location>
        <begin position="284"/>
        <end position="386"/>
    </location>
</feature>
<dbReference type="Gene3D" id="3.30.430.20">
    <property type="entry name" value="Gnk2 domain, C-X8-C-X2-C motif"/>
    <property type="match status" value="4"/>
</dbReference>
<evidence type="ECO:0000313" key="6">
    <source>
        <dbReference type="Proteomes" id="UP001293593"/>
    </source>
</evidence>
<gene>
    <name evidence="5" type="ORF">QN277_006190</name>
</gene>
<feature type="domain" description="Gnk2-homologous" evidence="4">
    <location>
        <begin position="29"/>
        <end position="135"/>
    </location>
</feature>
<keyword evidence="2" id="KW-0677">Repeat</keyword>
<sequence length="555" mass="62415">MDMPFLKLLSYFLLLTSFNLASSKVDIPTYNDHNCTINKNFSSDSPYQFNLYNLLLSLYSKAAADIDSTPVFYNTTFGLGDAVYGEYMCRGDVPMEVCQDCVQDATNRIVSECPNNKEAIIWYDQCFLHYSDSSFFSTLHQLPTVYDRRLFHFLTNVSIFCTEYANQSCTEPESIRKDNYIELNKTLNDAAVEAATSTKKFATKEANLTSGGSLYTLVQCTPDLSPQFCSKCLYGLIKLVRPIYTFPTIQNPSCNLRFDQDRFYYKGDQPPSDFISQESGSLSLADWNCSTPEANYTTNDSYLKNVFENLSKSSNISKNNGFYSTMVGNKSNTIYGLFMCRGDVSLQLCNECVNKGIDALNVKCSFSKEAIIWYDMCMLRYSNRSLFSTLATQPIYTGSGADMLQNQKDGFNRLLANTLNDLVTATLNSTSKGIKNFATTKEFSSSEFRTLYTLAQCTPNLNSQDCQKCLLGARQQISSCCLGKRGGQIMNPSCNLRFELYRFYNNYNISAVSVPPAYPPNDSGVLKPPAYPETHKVSVITGNAIKDLFIFLTKR</sequence>
<keyword evidence="6" id="KW-1185">Reference proteome</keyword>
<accession>A0AAE1JV43</accession>
<evidence type="ECO:0000259" key="4">
    <source>
        <dbReference type="PROSITE" id="PS51473"/>
    </source>
</evidence>
<name>A0AAE1JV43_9FABA</name>
<feature type="signal peptide" evidence="3">
    <location>
        <begin position="1"/>
        <end position="23"/>
    </location>
</feature>
<dbReference type="Pfam" id="PF01657">
    <property type="entry name" value="Stress-antifung"/>
    <property type="match status" value="4"/>
</dbReference>
<dbReference type="AlphaFoldDB" id="A0AAE1JV43"/>
<dbReference type="FunFam" id="3.30.430.20:FF:000012">
    <property type="entry name" value="Cysteine-rich receptor-like protein kinase 25"/>
    <property type="match status" value="1"/>
</dbReference>
<feature type="chain" id="PRO_5041993995" description="Gnk2-homologous domain-containing protein" evidence="3">
    <location>
        <begin position="24"/>
        <end position="555"/>
    </location>
</feature>
<dbReference type="InterPro" id="IPR002902">
    <property type="entry name" value="GNK2"/>
</dbReference>
<dbReference type="InterPro" id="IPR038408">
    <property type="entry name" value="GNK2_sf"/>
</dbReference>
<dbReference type="CDD" id="cd23509">
    <property type="entry name" value="Gnk2-like"/>
    <property type="match status" value="4"/>
</dbReference>
<evidence type="ECO:0000256" key="2">
    <source>
        <dbReference type="ARBA" id="ARBA00022737"/>
    </source>
</evidence>
<protein>
    <recommendedName>
        <fullName evidence="4">Gnk2-homologous domain-containing protein</fullName>
    </recommendedName>
</protein>
<dbReference type="Proteomes" id="UP001293593">
    <property type="component" value="Unassembled WGS sequence"/>
</dbReference>